<keyword evidence="3" id="KW-1185">Reference proteome</keyword>
<dbReference type="InterPro" id="IPR011008">
    <property type="entry name" value="Dimeric_a/b-barrel"/>
</dbReference>
<evidence type="ECO:0000313" key="2">
    <source>
        <dbReference type="EMBL" id="MBB5219643.1"/>
    </source>
</evidence>
<dbReference type="InterPro" id="IPR013097">
    <property type="entry name" value="Dabb"/>
</dbReference>
<reference evidence="2 3" key="1">
    <citation type="submission" date="2020-08" db="EMBL/GenBank/DDBJ databases">
        <title>Genomic Encyclopedia of Type Strains, Phase IV (KMG-IV): sequencing the most valuable type-strain genomes for metagenomic binning, comparative biology and taxonomic classification.</title>
        <authorList>
            <person name="Goeker M."/>
        </authorList>
    </citation>
    <scope>NUCLEOTIDE SEQUENCE [LARGE SCALE GENOMIC DNA]</scope>
    <source>
        <strain evidence="2 3">DSM 103679</strain>
    </source>
</reference>
<dbReference type="Gene3D" id="3.30.70.100">
    <property type="match status" value="1"/>
</dbReference>
<dbReference type="Proteomes" id="UP000578697">
    <property type="component" value="Unassembled WGS sequence"/>
</dbReference>
<feature type="domain" description="Stress-response A/B barrel" evidence="1">
    <location>
        <begin position="1"/>
        <end position="95"/>
    </location>
</feature>
<proteinExistence type="predicted"/>
<organism evidence="2 3">
    <name type="scientific">Treponema rectale</name>
    <dbReference type="NCBI Taxonomy" id="744512"/>
    <lineage>
        <taxon>Bacteria</taxon>
        <taxon>Pseudomonadati</taxon>
        <taxon>Spirochaetota</taxon>
        <taxon>Spirochaetia</taxon>
        <taxon>Spirochaetales</taxon>
        <taxon>Treponemataceae</taxon>
        <taxon>Treponema</taxon>
    </lineage>
</organism>
<sequence length="105" mass="12271">MKHCIIVKFNPDISMKIENSFIMQIKKLFDECLEIEGIHSVKVFRNCNNMDGRSDIMIQIDMDKSALDAYDKSDAHLMWKAEYGRFIASKSVIDYEEEKPVNPKH</sequence>
<dbReference type="GO" id="GO:0004497">
    <property type="term" value="F:monooxygenase activity"/>
    <property type="evidence" value="ECO:0007669"/>
    <property type="project" value="UniProtKB-KW"/>
</dbReference>
<accession>A0A840SJI1</accession>
<dbReference type="PROSITE" id="PS51502">
    <property type="entry name" value="S_R_A_B_BARREL"/>
    <property type="match status" value="1"/>
</dbReference>
<keyword evidence="2" id="KW-0503">Monooxygenase</keyword>
<dbReference type="RefSeq" id="WP_184653062.1">
    <property type="nucleotide sequence ID" value="NZ_JACHFR010000003.1"/>
</dbReference>
<gene>
    <name evidence="2" type="ORF">HNP77_002025</name>
</gene>
<name>A0A840SJI1_9SPIR</name>
<comment type="caution">
    <text evidence="2">The sequence shown here is derived from an EMBL/GenBank/DDBJ whole genome shotgun (WGS) entry which is preliminary data.</text>
</comment>
<dbReference type="EMBL" id="JACHFR010000003">
    <property type="protein sequence ID" value="MBB5219643.1"/>
    <property type="molecule type" value="Genomic_DNA"/>
</dbReference>
<evidence type="ECO:0000313" key="3">
    <source>
        <dbReference type="Proteomes" id="UP000578697"/>
    </source>
</evidence>
<evidence type="ECO:0000259" key="1">
    <source>
        <dbReference type="PROSITE" id="PS51502"/>
    </source>
</evidence>
<dbReference type="SUPFAM" id="SSF54909">
    <property type="entry name" value="Dimeric alpha+beta barrel"/>
    <property type="match status" value="1"/>
</dbReference>
<protein>
    <submittedName>
        <fullName evidence="2">Quinol monooxygenase YgiN</fullName>
    </submittedName>
</protein>
<dbReference type="AlphaFoldDB" id="A0A840SJI1"/>
<keyword evidence="2" id="KW-0560">Oxidoreductase</keyword>